<keyword evidence="1" id="KW-0472">Membrane</keyword>
<name>A0A841RI26_9BACI</name>
<accession>A0A841RI26</accession>
<feature type="transmembrane region" description="Helical" evidence="1">
    <location>
        <begin position="61"/>
        <end position="86"/>
    </location>
</feature>
<dbReference type="EMBL" id="JACHON010000001">
    <property type="protein sequence ID" value="MBB6511682.1"/>
    <property type="molecule type" value="Genomic_DNA"/>
</dbReference>
<keyword evidence="1" id="KW-1133">Transmembrane helix</keyword>
<feature type="transmembrane region" description="Helical" evidence="1">
    <location>
        <begin position="6"/>
        <end position="23"/>
    </location>
</feature>
<evidence type="ECO:0000313" key="3">
    <source>
        <dbReference type="Proteomes" id="UP000572212"/>
    </source>
</evidence>
<dbReference type="AlphaFoldDB" id="A0A841RI26"/>
<dbReference type="Proteomes" id="UP000572212">
    <property type="component" value="Unassembled WGS sequence"/>
</dbReference>
<sequence length="165" mass="18284">MKTSQIAFLSVFAAFIVVGRIMFQFLPNIQPVTVMLICLAIFAGTRSAVLLAIISTYVSNIYLGLGIWAIWQILGWVLVCLVSGLLSKLLREANIYVFALFCGIMAYIYGLVIQIGTFSYTGNFIAYYLASLPFDTMHAIGNIGFAIVLGPILKRILPRYLQTIQ</sequence>
<feature type="transmembrane region" description="Helical" evidence="1">
    <location>
        <begin position="125"/>
        <end position="149"/>
    </location>
</feature>
<dbReference type="RefSeq" id="WP_184244130.1">
    <property type="nucleotide sequence ID" value="NZ_BAAACU010000022.1"/>
</dbReference>
<protein>
    <submittedName>
        <fullName evidence="2">Energy-coupling factor transport system substrate-specific component</fullName>
    </submittedName>
</protein>
<evidence type="ECO:0000256" key="1">
    <source>
        <dbReference type="SAM" id="Phobius"/>
    </source>
</evidence>
<dbReference type="Gene3D" id="1.10.1760.20">
    <property type="match status" value="1"/>
</dbReference>
<reference evidence="2 3" key="1">
    <citation type="submission" date="2020-08" db="EMBL/GenBank/DDBJ databases">
        <title>Genomic Encyclopedia of Type Strains, Phase IV (KMG-IV): sequencing the most valuable type-strain genomes for metagenomic binning, comparative biology and taxonomic classification.</title>
        <authorList>
            <person name="Goeker M."/>
        </authorList>
    </citation>
    <scope>NUCLEOTIDE SEQUENCE [LARGE SCALE GENOMIC DNA]</scope>
    <source>
        <strain evidence="2 3">DSM 11805</strain>
    </source>
</reference>
<gene>
    <name evidence="2" type="ORF">GGQ92_000449</name>
</gene>
<evidence type="ECO:0000313" key="2">
    <source>
        <dbReference type="EMBL" id="MBB6511682.1"/>
    </source>
</evidence>
<keyword evidence="3" id="KW-1185">Reference proteome</keyword>
<organism evidence="2 3">
    <name type="scientific">Gracilibacillus halotolerans</name>
    <dbReference type="NCBI Taxonomy" id="74386"/>
    <lineage>
        <taxon>Bacteria</taxon>
        <taxon>Bacillati</taxon>
        <taxon>Bacillota</taxon>
        <taxon>Bacilli</taxon>
        <taxon>Bacillales</taxon>
        <taxon>Bacillaceae</taxon>
        <taxon>Gracilibacillus</taxon>
    </lineage>
</organism>
<feature type="transmembrane region" description="Helical" evidence="1">
    <location>
        <begin position="35"/>
        <end position="55"/>
    </location>
</feature>
<feature type="transmembrane region" description="Helical" evidence="1">
    <location>
        <begin position="93"/>
        <end position="113"/>
    </location>
</feature>
<keyword evidence="1" id="KW-0812">Transmembrane</keyword>
<comment type="caution">
    <text evidence="2">The sequence shown here is derived from an EMBL/GenBank/DDBJ whole genome shotgun (WGS) entry which is preliminary data.</text>
</comment>
<proteinExistence type="predicted"/>